<evidence type="ECO:0000256" key="2">
    <source>
        <dbReference type="ARBA" id="ARBA00022448"/>
    </source>
</evidence>
<evidence type="ECO:0000256" key="3">
    <source>
        <dbReference type="ARBA" id="ARBA00022692"/>
    </source>
</evidence>
<evidence type="ECO:0000256" key="6">
    <source>
        <dbReference type="SAM" id="MobiDB-lite"/>
    </source>
</evidence>
<dbReference type="InterPro" id="IPR036259">
    <property type="entry name" value="MFS_trans_sf"/>
</dbReference>
<evidence type="ECO:0000256" key="1">
    <source>
        <dbReference type="ARBA" id="ARBA00004141"/>
    </source>
</evidence>
<feature type="transmembrane region" description="Helical" evidence="7">
    <location>
        <begin position="112"/>
        <end position="133"/>
    </location>
</feature>
<reference evidence="8 9" key="1">
    <citation type="submission" date="2019-02" db="EMBL/GenBank/DDBJ databases">
        <title>Genome sequencing of the rare red list fungi Phellinidium pouzarii.</title>
        <authorList>
            <person name="Buettner E."/>
            <person name="Kellner H."/>
        </authorList>
    </citation>
    <scope>NUCLEOTIDE SEQUENCE [LARGE SCALE GENOMIC DNA]</scope>
    <source>
        <strain evidence="8 9">DSM 108285</strain>
    </source>
</reference>
<keyword evidence="9" id="KW-1185">Reference proteome</keyword>
<dbReference type="SUPFAM" id="SSF103473">
    <property type="entry name" value="MFS general substrate transporter"/>
    <property type="match status" value="2"/>
</dbReference>
<keyword evidence="4 7" id="KW-1133">Transmembrane helix</keyword>
<feature type="transmembrane region" description="Helical" evidence="7">
    <location>
        <begin position="489"/>
        <end position="513"/>
    </location>
</feature>
<feature type="transmembrane region" description="Helical" evidence="7">
    <location>
        <begin position="333"/>
        <end position="353"/>
    </location>
</feature>
<evidence type="ECO:0000256" key="5">
    <source>
        <dbReference type="ARBA" id="ARBA00023136"/>
    </source>
</evidence>
<accession>A0A4S4KI41</accession>
<dbReference type="EMBL" id="SGPK01000895">
    <property type="protein sequence ID" value="THG96229.1"/>
    <property type="molecule type" value="Genomic_DNA"/>
</dbReference>
<gene>
    <name evidence="8" type="ORF">EW145_g7814</name>
</gene>
<keyword evidence="5 7" id="KW-0472">Membrane</keyword>
<proteinExistence type="predicted"/>
<feature type="region of interest" description="Disordered" evidence="6">
    <location>
        <begin position="32"/>
        <end position="53"/>
    </location>
</feature>
<evidence type="ECO:0000256" key="4">
    <source>
        <dbReference type="ARBA" id="ARBA00022989"/>
    </source>
</evidence>
<sequence>MAPDALLRYSGSDDGSKKAITNVSVVESVGVGDKQALPKSDSDDSDASDKDILNASKRATEERRLVRKLDMRLLPMIILIFIMNYIDIFNMTQSWPSSTHHTARLKFPQIWPSWYIGICVVLWGLTSAMTGLLTPIAPGQVTHNFAGIITCRVFIGLPEAAFYPGAIYLLSRWYTRKELAFRSALLYGGLLISNAFGSVSVLIDVFVLPDSLLLLSSPCAAVSCRDFVGYGRQKGNTGLEMVSMTYTFLGNFLLLPDSPWPTINQNKGAITILVGFLTIWVLPDYPNNTRWLSSAERRLAQVRLSEDAGEADQDREEDSMLAGFKMARQDIKVPIFSIMTAAQLLGLSFVNFFPTCVLLRSVTKLWTLGCSEWVVVSQLRSVLARRSACFLLRKAYLKRIQKNSTEFNPPIQTAVDILHYRLLLERLACRQVIFKMHKHLSYRFIENDCVDLPDKTGERFFHISVHWWLVIVAYIIGVSTFSIGGRYFAMFLMASGYAGECLTFRFALTLVWVSNTIPRPPAKRAAAIGIVNGFGNLGNLVGSYAWKVQWGPQYHQSMIIGICALAVSSVLSFFIRCILIRDNKRLDEDELVSLKGADRERVEEAARLEGISFEEAMERKRGFRYLY</sequence>
<dbReference type="AlphaFoldDB" id="A0A4S4KI41"/>
<dbReference type="GO" id="GO:0022857">
    <property type="term" value="F:transmembrane transporter activity"/>
    <property type="evidence" value="ECO:0007669"/>
    <property type="project" value="TreeGrafter"/>
</dbReference>
<comment type="caution">
    <text evidence="8">The sequence shown here is derived from an EMBL/GenBank/DDBJ whole genome shotgun (WGS) entry which is preliminary data.</text>
</comment>
<dbReference type="PANTHER" id="PTHR43791:SF36">
    <property type="entry name" value="TRANSPORTER, PUTATIVE (AFU_ORTHOLOGUE AFUA_6G08340)-RELATED"/>
    <property type="match status" value="1"/>
</dbReference>
<dbReference type="PANTHER" id="PTHR43791">
    <property type="entry name" value="PERMEASE-RELATED"/>
    <property type="match status" value="1"/>
</dbReference>
<evidence type="ECO:0008006" key="10">
    <source>
        <dbReference type="Google" id="ProtNLM"/>
    </source>
</evidence>
<dbReference type="Gene3D" id="1.20.1250.20">
    <property type="entry name" value="MFS general substrate transporter like domains"/>
    <property type="match status" value="2"/>
</dbReference>
<feature type="transmembrane region" description="Helical" evidence="7">
    <location>
        <begin position="558"/>
        <end position="579"/>
    </location>
</feature>
<feature type="transmembrane region" description="Helical" evidence="7">
    <location>
        <begin position="184"/>
        <end position="208"/>
    </location>
</feature>
<feature type="transmembrane region" description="Helical" evidence="7">
    <location>
        <begin position="525"/>
        <end position="546"/>
    </location>
</feature>
<feature type="transmembrane region" description="Helical" evidence="7">
    <location>
        <begin position="465"/>
        <end position="483"/>
    </location>
</feature>
<keyword evidence="3 7" id="KW-0812">Transmembrane</keyword>
<dbReference type="OrthoDB" id="2985014at2759"/>
<evidence type="ECO:0000313" key="9">
    <source>
        <dbReference type="Proteomes" id="UP000308199"/>
    </source>
</evidence>
<feature type="transmembrane region" description="Helical" evidence="7">
    <location>
        <begin position="145"/>
        <end position="164"/>
    </location>
</feature>
<comment type="subcellular location">
    <subcellularLocation>
        <location evidence="1">Membrane</location>
        <topology evidence="1">Multi-pass membrane protein</topology>
    </subcellularLocation>
</comment>
<evidence type="ECO:0000313" key="8">
    <source>
        <dbReference type="EMBL" id="THG96229.1"/>
    </source>
</evidence>
<dbReference type="Proteomes" id="UP000308199">
    <property type="component" value="Unassembled WGS sequence"/>
</dbReference>
<feature type="transmembrane region" description="Helical" evidence="7">
    <location>
        <begin position="73"/>
        <end position="92"/>
    </location>
</feature>
<evidence type="ECO:0000256" key="7">
    <source>
        <dbReference type="SAM" id="Phobius"/>
    </source>
</evidence>
<organism evidence="8 9">
    <name type="scientific">Phellinidium pouzarii</name>
    <dbReference type="NCBI Taxonomy" id="167371"/>
    <lineage>
        <taxon>Eukaryota</taxon>
        <taxon>Fungi</taxon>
        <taxon>Dikarya</taxon>
        <taxon>Basidiomycota</taxon>
        <taxon>Agaricomycotina</taxon>
        <taxon>Agaricomycetes</taxon>
        <taxon>Hymenochaetales</taxon>
        <taxon>Hymenochaetaceae</taxon>
        <taxon>Phellinidium</taxon>
    </lineage>
</organism>
<name>A0A4S4KI41_9AGAM</name>
<protein>
    <recommendedName>
        <fullName evidence="10">Major facilitator superfamily (MFS) profile domain-containing protein</fullName>
    </recommendedName>
</protein>
<keyword evidence="2" id="KW-0813">Transport</keyword>
<dbReference type="GO" id="GO:0016020">
    <property type="term" value="C:membrane"/>
    <property type="evidence" value="ECO:0007669"/>
    <property type="project" value="UniProtKB-SubCell"/>
</dbReference>